<feature type="domain" description="Methyltransferase" evidence="1">
    <location>
        <begin position="54"/>
        <end position="135"/>
    </location>
</feature>
<reference evidence="2" key="1">
    <citation type="submission" date="2020-10" db="EMBL/GenBank/DDBJ databases">
        <authorList>
            <person name="Hahn C.J."/>
            <person name="Laso-Perez R."/>
            <person name="Vulcano F."/>
            <person name="Vaziourakis K.-M."/>
            <person name="Stokke R."/>
            <person name="Steen I.H."/>
            <person name="Teske A."/>
            <person name="Boetius A."/>
            <person name="Liebeke M."/>
            <person name="Amann R."/>
            <person name="Knittel K."/>
        </authorList>
    </citation>
    <scope>NUCLEOTIDE SEQUENCE</scope>
    <source>
        <strain evidence="2">Gfbio:e3339647-f889-4370-9287-4fb5cb688e4c:AG393N10_GoMArc1</strain>
    </source>
</reference>
<dbReference type="GO" id="GO:0043770">
    <property type="term" value="F:demethylmenaquinone methyltransferase activity"/>
    <property type="evidence" value="ECO:0007669"/>
    <property type="project" value="UniProtKB-EC"/>
</dbReference>
<dbReference type="AlphaFoldDB" id="A0A811T763"/>
<dbReference type="EC" id="2.1.1.163" evidence="2"/>
<dbReference type="SUPFAM" id="SSF53335">
    <property type="entry name" value="S-adenosyl-L-methionine-dependent methyltransferases"/>
    <property type="match status" value="1"/>
</dbReference>
<name>A0A811T763_9EURY</name>
<dbReference type="Pfam" id="PF13649">
    <property type="entry name" value="Methyltransf_25"/>
    <property type="match status" value="1"/>
</dbReference>
<comment type="caution">
    <text evidence="2">The sequence shown here is derived from an EMBL/GenBank/DDBJ whole genome shotgun (WGS) entry which is preliminary data.</text>
</comment>
<evidence type="ECO:0000313" key="2">
    <source>
        <dbReference type="EMBL" id="CAD6491492.1"/>
    </source>
</evidence>
<proteinExistence type="predicted"/>
<dbReference type="Proteomes" id="UP000637195">
    <property type="component" value="Unassembled WGS sequence"/>
</dbReference>
<dbReference type="Gene3D" id="3.40.50.150">
    <property type="entry name" value="Vaccinia Virus protein VP39"/>
    <property type="match status" value="1"/>
</dbReference>
<keyword evidence="2" id="KW-0808">Transferase</keyword>
<dbReference type="InterPro" id="IPR050508">
    <property type="entry name" value="Methyltransf_Superfamily"/>
</dbReference>
<dbReference type="InterPro" id="IPR041698">
    <property type="entry name" value="Methyltransf_25"/>
</dbReference>
<accession>A0A811T763</accession>
<keyword evidence="2" id="KW-0489">Methyltransferase</keyword>
<dbReference type="PANTHER" id="PTHR42912">
    <property type="entry name" value="METHYLTRANSFERASE"/>
    <property type="match status" value="1"/>
</dbReference>
<organism evidence="2 3">
    <name type="scientific">Candidatus Argoarchaeum ethanivorans</name>
    <dbReference type="NCBI Taxonomy" id="2608793"/>
    <lineage>
        <taxon>Archaea</taxon>
        <taxon>Methanobacteriati</taxon>
        <taxon>Methanobacteriota</taxon>
        <taxon>Stenosarchaea group</taxon>
        <taxon>Methanomicrobia</taxon>
        <taxon>Methanosarcinales</taxon>
        <taxon>Methanosarcinales incertae sedis</taxon>
        <taxon>GOM Arc I cluster</taxon>
        <taxon>Candidatus Argoarchaeum</taxon>
    </lineage>
</organism>
<dbReference type="EMBL" id="CAJHIM010000007">
    <property type="protein sequence ID" value="CAD6491492.1"/>
    <property type="molecule type" value="Genomic_DNA"/>
</dbReference>
<sequence>MKKDPLHAILEEVRDSWGIRSPDDEHWQAKRRKTAGEYEWVLENLALKQSDKLLDIGCGTGLFLEYINEMVDTSIGIDISETMLKRASRNLAYKHNVSLLRSAAPLLPFCKHIFNKIVIVHAAFGVFIPNPHLWNIYNEDMMDLSADVIKNAFSLLLPYGVLVLTLAPGSEDVGEKVKQKLIPDAMKKAGIGTEDALVTTTVRKLESTYFALVRIEKKS</sequence>
<dbReference type="CDD" id="cd02440">
    <property type="entry name" value="AdoMet_MTases"/>
    <property type="match status" value="1"/>
</dbReference>
<dbReference type="InterPro" id="IPR029063">
    <property type="entry name" value="SAM-dependent_MTases_sf"/>
</dbReference>
<protein>
    <submittedName>
        <fullName evidence="2">Ubiquinone/menaquinone biosynthesis C-methyltransferase UbiE</fullName>
        <ecNumber evidence="2">2.1.1.163</ecNumber>
    </submittedName>
</protein>
<keyword evidence="2" id="KW-0830">Ubiquinone</keyword>
<dbReference type="GO" id="GO:0032259">
    <property type="term" value="P:methylation"/>
    <property type="evidence" value="ECO:0007669"/>
    <property type="project" value="UniProtKB-KW"/>
</dbReference>
<evidence type="ECO:0000259" key="1">
    <source>
        <dbReference type="Pfam" id="PF13649"/>
    </source>
</evidence>
<gene>
    <name evidence="2" type="primary">ubiE</name>
    <name evidence="2" type="ORF">ANIMEMIM_00152</name>
</gene>
<evidence type="ECO:0000313" key="3">
    <source>
        <dbReference type="Proteomes" id="UP000637195"/>
    </source>
</evidence>